<dbReference type="InterPro" id="IPR007318">
    <property type="entry name" value="Phopholipid_MeTrfase"/>
</dbReference>
<organism evidence="5 6">
    <name type="scientific">Pseudonocardia adelaidensis</name>
    <dbReference type="NCBI Taxonomy" id="648754"/>
    <lineage>
        <taxon>Bacteria</taxon>
        <taxon>Bacillati</taxon>
        <taxon>Actinomycetota</taxon>
        <taxon>Actinomycetes</taxon>
        <taxon>Pseudonocardiales</taxon>
        <taxon>Pseudonocardiaceae</taxon>
        <taxon>Pseudonocardia</taxon>
    </lineage>
</organism>
<keyword evidence="2" id="KW-0812">Transmembrane</keyword>
<sequence length="150" mass="16173">MVLGPGTVAGLAPWLLTRWRPRRPLPGGPVARTAGVALVGAGGSVITHAFGRFVREGLGTPVPVAPPTELVVGGLYRHVRNPMYLALDCLILGQALLLGRGRLVAYLAALTGVAATVVKVYEEPTLARTFGDQYERYRQNVPAWWPRLRP</sequence>
<dbReference type="Pfam" id="PF04191">
    <property type="entry name" value="PEMT"/>
    <property type="match status" value="1"/>
</dbReference>
<keyword evidence="6" id="KW-1185">Reference proteome</keyword>
<evidence type="ECO:0000256" key="2">
    <source>
        <dbReference type="ARBA" id="ARBA00022692"/>
    </source>
</evidence>
<keyword evidence="4" id="KW-0472">Membrane</keyword>
<evidence type="ECO:0000256" key="4">
    <source>
        <dbReference type="ARBA" id="ARBA00023136"/>
    </source>
</evidence>
<comment type="subcellular location">
    <subcellularLocation>
        <location evidence="1">Endomembrane system</location>
        <topology evidence="1">Multi-pass membrane protein</topology>
    </subcellularLocation>
</comment>
<dbReference type="EMBL" id="BAABJO010000039">
    <property type="protein sequence ID" value="GAA5138189.1"/>
    <property type="molecule type" value="Genomic_DNA"/>
</dbReference>
<evidence type="ECO:0000313" key="5">
    <source>
        <dbReference type="EMBL" id="GAA5138189.1"/>
    </source>
</evidence>
<gene>
    <name evidence="5" type="ORF">GCM10023320_72210</name>
</gene>
<name>A0ABP9P256_9PSEU</name>
<protein>
    <submittedName>
        <fullName evidence="5">Isoprenylcysteine carboxylmethyltransferase family protein</fullName>
    </submittedName>
</protein>
<evidence type="ECO:0000256" key="3">
    <source>
        <dbReference type="ARBA" id="ARBA00022989"/>
    </source>
</evidence>
<keyword evidence="3" id="KW-1133">Transmembrane helix</keyword>
<evidence type="ECO:0000313" key="6">
    <source>
        <dbReference type="Proteomes" id="UP001500804"/>
    </source>
</evidence>
<proteinExistence type="predicted"/>
<accession>A0ABP9P256</accession>
<dbReference type="Gene3D" id="1.20.120.1630">
    <property type="match status" value="1"/>
</dbReference>
<reference evidence="6" key="1">
    <citation type="journal article" date="2019" name="Int. J. Syst. Evol. Microbiol.">
        <title>The Global Catalogue of Microorganisms (GCM) 10K type strain sequencing project: providing services to taxonomists for standard genome sequencing and annotation.</title>
        <authorList>
            <consortium name="The Broad Institute Genomics Platform"/>
            <consortium name="The Broad Institute Genome Sequencing Center for Infectious Disease"/>
            <person name="Wu L."/>
            <person name="Ma J."/>
        </authorList>
    </citation>
    <scope>NUCLEOTIDE SEQUENCE [LARGE SCALE GENOMIC DNA]</scope>
    <source>
        <strain evidence="6">JCM 18302</strain>
    </source>
</reference>
<dbReference type="Proteomes" id="UP001500804">
    <property type="component" value="Unassembled WGS sequence"/>
</dbReference>
<evidence type="ECO:0000256" key="1">
    <source>
        <dbReference type="ARBA" id="ARBA00004127"/>
    </source>
</evidence>
<comment type="caution">
    <text evidence="5">The sequence shown here is derived from an EMBL/GenBank/DDBJ whole genome shotgun (WGS) entry which is preliminary data.</text>
</comment>